<protein>
    <submittedName>
        <fullName evidence="1">Uncharacterized protein</fullName>
    </submittedName>
</protein>
<dbReference type="EMBL" id="JANAWD010000875">
    <property type="protein sequence ID" value="KAJ3475333.1"/>
    <property type="molecule type" value="Genomic_DNA"/>
</dbReference>
<comment type="caution">
    <text evidence="1">The sequence shown here is derived from an EMBL/GenBank/DDBJ whole genome shotgun (WGS) entry which is preliminary data.</text>
</comment>
<proteinExistence type="predicted"/>
<evidence type="ECO:0000313" key="1">
    <source>
        <dbReference type="EMBL" id="KAJ3475333.1"/>
    </source>
</evidence>
<gene>
    <name evidence="1" type="ORF">NLI96_g11907</name>
</gene>
<accession>A0AAD5UTE9</accession>
<reference evidence="1" key="1">
    <citation type="submission" date="2022-07" db="EMBL/GenBank/DDBJ databases">
        <title>Genome Sequence of Physisporinus lineatus.</title>
        <authorList>
            <person name="Buettner E."/>
        </authorList>
    </citation>
    <scope>NUCLEOTIDE SEQUENCE</scope>
    <source>
        <strain evidence="1">VT162</strain>
    </source>
</reference>
<keyword evidence="2" id="KW-1185">Reference proteome</keyword>
<dbReference type="AlphaFoldDB" id="A0AAD5UTE9"/>
<organism evidence="1 2">
    <name type="scientific">Meripilus lineatus</name>
    <dbReference type="NCBI Taxonomy" id="2056292"/>
    <lineage>
        <taxon>Eukaryota</taxon>
        <taxon>Fungi</taxon>
        <taxon>Dikarya</taxon>
        <taxon>Basidiomycota</taxon>
        <taxon>Agaricomycotina</taxon>
        <taxon>Agaricomycetes</taxon>
        <taxon>Polyporales</taxon>
        <taxon>Meripilaceae</taxon>
        <taxon>Meripilus</taxon>
    </lineage>
</organism>
<name>A0AAD5UTE9_9APHY</name>
<evidence type="ECO:0000313" key="2">
    <source>
        <dbReference type="Proteomes" id="UP001212997"/>
    </source>
</evidence>
<dbReference type="InterPro" id="IPR041078">
    <property type="entry name" value="Plavaka"/>
</dbReference>
<dbReference type="Pfam" id="PF18759">
    <property type="entry name" value="Plavaka"/>
    <property type="match status" value="1"/>
</dbReference>
<sequence>MYETVDDVLADIDAIPHGDLPWTSFNVRYNGPVDADSPSWMHETYTVHARDTFAVQQQFLANQDFANGFDYTPYEAYTHDGNRTWSNLLSGRWAWKQADQIAVDPNTHGSMFAPVILGADKTTVSVATGNSEYHPVYMSLGNISNDLRRGHCDAVVPVAFLAIPKTCRENEKKDDFRLFRKQLYHASLAHILQPLREGMTTPQVLMCPDGHYRRVIFELGPFIADYPEQVLLAGIVQGWCPKCLALNNNLDTDGLLRFRAFTEQMCATYSEQDLWDAFGIVGAVKPFTMEFPRADIHELLSPDILHQLIKGTFKDHLVTWIEDYINSAHPPAVAKQIMDDIDRRIAAVPGFPGLRRFHEGCKFKQWTGNDSKALMKVFIPSITGHVPDAMVRCVVAFTDFCYLARRSSHTTQDLDKMELALQ</sequence>
<dbReference type="Proteomes" id="UP001212997">
    <property type="component" value="Unassembled WGS sequence"/>
</dbReference>